<dbReference type="InterPro" id="IPR041468">
    <property type="entry name" value="HTH_ParB/Spo0J"/>
</dbReference>
<reference evidence="5" key="2">
    <citation type="journal article" date="2021" name="PeerJ">
        <title>Extensive microbial diversity within the chicken gut microbiome revealed by metagenomics and culture.</title>
        <authorList>
            <person name="Gilroy R."/>
            <person name="Ravi A."/>
            <person name="Getino M."/>
            <person name="Pursley I."/>
            <person name="Horton D.L."/>
            <person name="Alikhan N.F."/>
            <person name="Baker D."/>
            <person name="Gharbi K."/>
            <person name="Hall N."/>
            <person name="Watson M."/>
            <person name="Adriaenssens E.M."/>
            <person name="Foster-Nyarko E."/>
            <person name="Jarju S."/>
            <person name="Secka A."/>
            <person name="Antonio M."/>
            <person name="Oren A."/>
            <person name="Chaudhuri R.R."/>
            <person name="La Ragione R."/>
            <person name="Hildebrand F."/>
            <person name="Pallen M.J."/>
        </authorList>
    </citation>
    <scope>NUCLEOTIDE SEQUENCE</scope>
    <source>
        <strain evidence="5">ChiBcec7-5410</strain>
    </source>
</reference>
<dbReference type="Gene3D" id="1.10.10.2830">
    <property type="match status" value="1"/>
</dbReference>
<feature type="compositionally biased region" description="Low complexity" evidence="3">
    <location>
        <begin position="231"/>
        <end position="247"/>
    </location>
</feature>
<dbReference type="Pfam" id="PF17762">
    <property type="entry name" value="HTH_ParB"/>
    <property type="match status" value="1"/>
</dbReference>
<evidence type="ECO:0000256" key="1">
    <source>
        <dbReference type="ARBA" id="ARBA00006295"/>
    </source>
</evidence>
<dbReference type="NCBIfam" id="TIGR00180">
    <property type="entry name" value="parB_part"/>
    <property type="match status" value="1"/>
</dbReference>
<dbReference type="SMART" id="SM00470">
    <property type="entry name" value="ParB"/>
    <property type="match status" value="1"/>
</dbReference>
<name>A0A9D1H6E2_9FIRM</name>
<evidence type="ECO:0000313" key="5">
    <source>
        <dbReference type="EMBL" id="HIT94730.1"/>
    </source>
</evidence>
<sequence length="325" mass="36346">MRLDEHKSIGKVILLGVDEIAPNPAQPRQEFDLEALKGLADSIQLNGVLQPVLVRKRDENKKDDDPDSAKPYELISGERRLRASRLCGKETIPAVVMDASARQSAVYAILENIQRRDLNLFEEAEALRTLIVEWGVTQEEAAAKLGMAQSTIANKLRLLSLSPVEQKIILENRLTERHGRALLRLEAGEGRELVANLVAEKHLTVRETEELIARLLAGEQLEQIQASNESNGQVQQNQPQNAQENVTVQQPVPPVEPVRKKTKRVLLVKDVRVFFNTVNQAIDAMKHAGIPAETRREDHGEYIEYHVRIPTGNVHPAAVSRKAAR</sequence>
<evidence type="ECO:0000313" key="6">
    <source>
        <dbReference type="Proteomes" id="UP000824160"/>
    </source>
</evidence>
<dbReference type="InterPro" id="IPR050336">
    <property type="entry name" value="Chromosome_partition/occlusion"/>
</dbReference>
<dbReference type="InterPro" id="IPR036086">
    <property type="entry name" value="ParB/Sulfiredoxin_sf"/>
</dbReference>
<comment type="caution">
    <text evidence="5">The sequence shown here is derived from an EMBL/GenBank/DDBJ whole genome shotgun (WGS) entry which is preliminary data.</text>
</comment>
<dbReference type="CDD" id="cd16393">
    <property type="entry name" value="SPO0J_N"/>
    <property type="match status" value="1"/>
</dbReference>
<evidence type="ECO:0000256" key="3">
    <source>
        <dbReference type="SAM" id="MobiDB-lite"/>
    </source>
</evidence>
<protein>
    <submittedName>
        <fullName evidence="5">ParB/RepB/Spo0J family partition protein</fullName>
    </submittedName>
</protein>
<keyword evidence="2" id="KW-0159">Chromosome partition</keyword>
<feature type="region of interest" description="Disordered" evidence="3">
    <location>
        <begin position="227"/>
        <end position="247"/>
    </location>
</feature>
<organism evidence="5 6">
    <name type="scientific">Candidatus Faecivivens stercoripullorum</name>
    <dbReference type="NCBI Taxonomy" id="2840805"/>
    <lineage>
        <taxon>Bacteria</taxon>
        <taxon>Bacillati</taxon>
        <taxon>Bacillota</taxon>
        <taxon>Clostridia</taxon>
        <taxon>Eubacteriales</taxon>
        <taxon>Oscillospiraceae</taxon>
        <taxon>Oscillospiraceae incertae sedis</taxon>
        <taxon>Candidatus Faecivivens</taxon>
    </lineage>
</organism>
<evidence type="ECO:0000259" key="4">
    <source>
        <dbReference type="SMART" id="SM00470"/>
    </source>
</evidence>
<accession>A0A9D1H6E2</accession>
<dbReference type="SUPFAM" id="SSF110849">
    <property type="entry name" value="ParB/Sulfiredoxin"/>
    <property type="match status" value="1"/>
</dbReference>
<dbReference type="InterPro" id="IPR003115">
    <property type="entry name" value="ParB_N"/>
</dbReference>
<feature type="domain" description="ParB-like N-terminal" evidence="4">
    <location>
        <begin position="13"/>
        <end position="113"/>
    </location>
</feature>
<dbReference type="Proteomes" id="UP000824160">
    <property type="component" value="Unassembled WGS sequence"/>
</dbReference>
<evidence type="ECO:0000256" key="2">
    <source>
        <dbReference type="ARBA" id="ARBA00022829"/>
    </source>
</evidence>
<dbReference type="GO" id="GO:0007059">
    <property type="term" value="P:chromosome segregation"/>
    <property type="evidence" value="ECO:0007669"/>
    <property type="project" value="UniProtKB-KW"/>
</dbReference>
<dbReference type="PANTHER" id="PTHR33375:SF1">
    <property type="entry name" value="CHROMOSOME-PARTITIONING PROTEIN PARB-RELATED"/>
    <property type="match status" value="1"/>
</dbReference>
<dbReference type="EMBL" id="DVLW01000168">
    <property type="protein sequence ID" value="HIT94730.1"/>
    <property type="molecule type" value="Genomic_DNA"/>
</dbReference>
<dbReference type="Pfam" id="PF02195">
    <property type="entry name" value="ParB_N"/>
    <property type="match status" value="1"/>
</dbReference>
<proteinExistence type="inferred from homology"/>
<dbReference type="SUPFAM" id="SSF109709">
    <property type="entry name" value="KorB DNA-binding domain-like"/>
    <property type="match status" value="1"/>
</dbReference>
<dbReference type="GO" id="GO:0045881">
    <property type="term" value="P:positive regulation of sporulation resulting in formation of a cellular spore"/>
    <property type="evidence" value="ECO:0007669"/>
    <property type="project" value="TreeGrafter"/>
</dbReference>
<dbReference type="CDD" id="cd00093">
    <property type="entry name" value="HTH_XRE"/>
    <property type="match status" value="1"/>
</dbReference>
<dbReference type="GO" id="GO:0003677">
    <property type="term" value="F:DNA binding"/>
    <property type="evidence" value="ECO:0007669"/>
    <property type="project" value="InterPro"/>
</dbReference>
<dbReference type="InterPro" id="IPR001387">
    <property type="entry name" value="Cro/C1-type_HTH"/>
</dbReference>
<comment type="similarity">
    <text evidence="1">Belongs to the ParB family.</text>
</comment>
<dbReference type="Gene3D" id="3.90.1530.30">
    <property type="match status" value="1"/>
</dbReference>
<dbReference type="GO" id="GO:0005694">
    <property type="term" value="C:chromosome"/>
    <property type="evidence" value="ECO:0007669"/>
    <property type="project" value="TreeGrafter"/>
</dbReference>
<dbReference type="AlphaFoldDB" id="A0A9D1H6E2"/>
<dbReference type="FunFam" id="1.10.10.2830:FF:000001">
    <property type="entry name" value="Chromosome partitioning protein ParB"/>
    <property type="match status" value="1"/>
</dbReference>
<gene>
    <name evidence="5" type="ORF">IAC43_06060</name>
</gene>
<dbReference type="InterPro" id="IPR004437">
    <property type="entry name" value="ParB/RepB/Spo0J"/>
</dbReference>
<dbReference type="PANTHER" id="PTHR33375">
    <property type="entry name" value="CHROMOSOME-PARTITIONING PROTEIN PARB-RELATED"/>
    <property type="match status" value="1"/>
</dbReference>
<reference evidence="5" key="1">
    <citation type="submission" date="2020-10" db="EMBL/GenBank/DDBJ databases">
        <authorList>
            <person name="Gilroy R."/>
        </authorList>
    </citation>
    <scope>NUCLEOTIDE SEQUENCE</scope>
    <source>
        <strain evidence="5">ChiBcec7-5410</strain>
    </source>
</reference>